<reference evidence="7 8" key="2">
    <citation type="journal article" date="2015" name="Eukaryot. Cell">
        <title>Asexual propagation of a virulent clone complex in a human and feline outbreak of sporotrichosis.</title>
        <authorList>
            <person name="Teixeira Mde M."/>
            <person name="Rodrigues A.M."/>
            <person name="Tsui C.K."/>
            <person name="de Almeida L.G."/>
            <person name="Van Diepeningen A.D."/>
            <person name="van den Ende B.G."/>
            <person name="Fernandes G.F."/>
            <person name="Kano R."/>
            <person name="Hamelin R.C."/>
            <person name="Lopes-Bezerra L.M."/>
            <person name="Vasconcelos A.T."/>
            <person name="de Hoog S."/>
            <person name="de Camargo Z.P."/>
            <person name="Felipe M.S."/>
        </authorList>
    </citation>
    <scope>NUCLEOTIDE SEQUENCE [LARGE SCALE GENOMIC DNA]</scope>
    <source>
        <strain evidence="7 8">1099-18</strain>
    </source>
</reference>
<dbReference type="AlphaFoldDB" id="A0A0F2M8Z8"/>
<comment type="subcellular location">
    <subcellularLocation>
        <location evidence="1">Nucleus</location>
    </subcellularLocation>
</comment>
<evidence type="ECO:0000256" key="2">
    <source>
        <dbReference type="ARBA" id="ARBA00023015"/>
    </source>
</evidence>
<dbReference type="PANTHER" id="PTHR13115">
    <property type="entry name" value="RNA POLYMERASE-ASSOCIATED PROTEIN RTF1 HOMOLOG"/>
    <property type="match status" value="1"/>
</dbReference>
<feature type="region of interest" description="Disordered" evidence="5">
    <location>
        <begin position="185"/>
        <end position="316"/>
    </location>
</feature>
<feature type="compositionally biased region" description="Acidic residues" evidence="5">
    <location>
        <begin position="282"/>
        <end position="299"/>
    </location>
</feature>
<feature type="compositionally biased region" description="Acidic residues" evidence="5">
    <location>
        <begin position="34"/>
        <end position="43"/>
    </location>
</feature>
<dbReference type="SUPFAM" id="SSF159042">
    <property type="entry name" value="Plus3-like"/>
    <property type="match status" value="1"/>
</dbReference>
<dbReference type="GO" id="GO:0003677">
    <property type="term" value="F:DNA binding"/>
    <property type="evidence" value="ECO:0007669"/>
    <property type="project" value="InterPro"/>
</dbReference>
<evidence type="ECO:0000256" key="3">
    <source>
        <dbReference type="ARBA" id="ARBA00023163"/>
    </source>
</evidence>
<organism evidence="7 8">
    <name type="scientific">Sporothrix schenckii 1099-18</name>
    <dbReference type="NCBI Taxonomy" id="1397361"/>
    <lineage>
        <taxon>Eukaryota</taxon>
        <taxon>Fungi</taxon>
        <taxon>Dikarya</taxon>
        <taxon>Ascomycota</taxon>
        <taxon>Pezizomycotina</taxon>
        <taxon>Sordariomycetes</taxon>
        <taxon>Sordariomycetidae</taxon>
        <taxon>Ophiostomatales</taxon>
        <taxon>Ophiostomataceae</taxon>
        <taxon>Sporothrix</taxon>
    </lineage>
</organism>
<dbReference type="Proteomes" id="UP000033710">
    <property type="component" value="Unassembled WGS sequence"/>
</dbReference>
<name>A0A0F2M8Z8_SPOSC</name>
<evidence type="ECO:0000256" key="4">
    <source>
        <dbReference type="ARBA" id="ARBA00023242"/>
    </source>
</evidence>
<dbReference type="Gene3D" id="3.90.70.200">
    <property type="entry name" value="Plus-3 domain"/>
    <property type="match status" value="1"/>
</dbReference>
<feature type="compositionally biased region" description="Basic and acidic residues" evidence="5">
    <location>
        <begin position="545"/>
        <end position="568"/>
    </location>
</feature>
<protein>
    <submittedName>
        <fullName evidence="7">RNA polymerase-associated protein RTF1</fullName>
    </submittedName>
</protein>
<gene>
    <name evidence="7" type="ORF">SPSK_08679</name>
</gene>
<feature type="region of interest" description="Disordered" evidence="5">
    <location>
        <begin position="1"/>
        <end position="156"/>
    </location>
</feature>
<dbReference type="VEuPathDB" id="FungiDB:SPSK_08679"/>
<dbReference type="GO" id="GO:0016593">
    <property type="term" value="C:Cdc73/Paf1 complex"/>
    <property type="evidence" value="ECO:0007669"/>
    <property type="project" value="TreeGrafter"/>
</dbReference>
<evidence type="ECO:0000256" key="5">
    <source>
        <dbReference type="SAM" id="MobiDB-lite"/>
    </source>
</evidence>
<feature type="compositionally biased region" description="Basic and acidic residues" evidence="5">
    <location>
        <begin position="244"/>
        <end position="281"/>
    </location>
</feature>
<dbReference type="InterPro" id="IPR036128">
    <property type="entry name" value="Plus3-like_sf"/>
</dbReference>
<evidence type="ECO:0000313" key="8">
    <source>
        <dbReference type="Proteomes" id="UP000033710"/>
    </source>
</evidence>
<dbReference type="Pfam" id="PF03126">
    <property type="entry name" value="Plus-3"/>
    <property type="match status" value="1"/>
</dbReference>
<feature type="compositionally biased region" description="Low complexity" evidence="5">
    <location>
        <begin position="101"/>
        <end position="115"/>
    </location>
</feature>
<dbReference type="SMART" id="SM00719">
    <property type="entry name" value="Plus3"/>
    <property type="match status" value="1"/>
</dbReference>
<feature type="compositionally biased region" description="Basic and acidic residues" evidence="5">
    <location>
        <begin position="599"/>
        <end position="614"/>
    </location>
</feature>
<keyword evidence="2" id="KW-0805">Transcription regulation</keyword>
<proteinExistence type="predicted"/>
<evidence type="ECO:0000313" key="7">
    <source>
        <dbReference type="EMBL" id="KJR84636.1"/>
    </source>
</evidence>
<reference evidence="7 8" key="1">
    <citation type="journal article" date="2014" name="BMC Genomics">
        <title>Comparative genomics of the major fungal agents of human and animal Sporotrichosis: Sporothrix schenckii and Sporothrix brasiliensis.</title>
        <authorList>
            <person name="Teixeira M.M."/>
            <person name="de Almeida L.G."/>
            <person name="Kubitschek-Barreira P."/>
            <person name="Alves F.L."/>
            <person name="Kioshima E.S."/>
            <person name="Abadio A.K."/>
            <person name="Fernandes L."/>
            <person name="Derengowski L.S."/>
            <person name="Ferreira K.S."/>
            <person name="Souza R.C."/>
            <person name="Ruiz J.C."/>
            <person name="de Andrade N.C."/>
            <person name="Paes H.C."/>
            <person name="Nicola A.M."/>
            <person name="Albuquerque P."/>
            <person name="Gerber A.L."/>
            <person name="Martins V.P."/>
            <person name="Peconick L.D."/>
            <person name="Neto A.V."/>
            <person name="Chaucanez C.B."/>
            <person name="Silva P.A."/>
            <person name="Cunha O.L."/>
            <person name="de Oliveira F.F."/>
            <person name="dos Santos T.C."/>
            <person name="Barros A.L."/>
            <person name="Soares M.A."/>
            <person name="de Oliveira L.M."/>
            <person name="Marini M.M."/>
            <person name="Villalobos-Duno H."/>
            <person name="Cunha M.M."/>
            <person name="de Hoog S."/>
            <person name="da Silveira J.F."/>
            <person name="Henrissat B."/>
            <person name="Nino-Vega G.A."/>
            <person name="Cisalpino P.S."/>
            <person name="Mora-Montes H.M."/>
            <person name="Almeida S.R."/>
            <person name="Stajich J.E."/>
            <person name="Lopes-Bezerra L.M."/>
            <person name="Vasconcelos A.T."/>
            <person name="Felipe M.S."/>
        </authorList>
    </citation>
    <scope>NUCLEOTIDE SEQUENCE [LARGE SCALE GENOMIC DNA]</scope>
    <source>
        <strain evidence="7 8">1099-18</strain>
    </source>
</reference>
<dbReference type="OrthoDB" id="166375at2759"/>
<dbReference type="FunFam" id="3.90.70.200:FF:000005">
    <property type="entry name" value="Related to Pol II transcription elongation factor"/>
    <property type="match status" value="1"/>
</dbReference>
<keyword evidence="4" id="KW-0539">Nucleus</keyword>
<accession>A0A0F2M8Z8</accession>
<dbReference type="PANTHER" id="PTHR13115:SF8">
    <property type="entry name" value="RNA POLYMERASE-ASSOCIATED PROTEIN RTF1 HOMOLOG"/>
    <property type="match status" value="1"/>
</dbReference>
<comment type="caution">
    <text evidence="7">The sequence shown here is derived from an EMBL/GenBank/DDBJ whole genome shotgun (WGS) entry which is preliminary data.</text>
</comment>
<evidence type="ECO:0000259" key="6">
    <source>
        <dbReference type="PROSITE" id="PS51360"/>
    </source>
</evidence>
<sequence length="687" mass="76689">MSDVDDELLALAGGGESSDEDVPPQRKRRSAAASDDEDDDDDAPVSRHRSRSQSESRPVSRGDDNHPRKNDSPSSAGMSVKKPTKARRRAQSDDSEEEGEASSQPGTPSSQQSAPMDESDSESDADVTTTKKSRAAAAAAVADDDDDDENKYPVDGLFATHEEKEEIMGMREVEREQILAERAMEKDRIHQNKLLRSLVSNDEQRKKRSASAADLDEGQRKTSRVRTKLGGTKVGETHSAIDTLKSRRAEKSERNRRREEDRERRKDRPSSRGGRSDSSRSDDEDDDDGYEPGDADSDVEWAKPSKKSRSPELKVSQVAELRDVERVRLSRSRFGQVCFYPGFEEKITGTFVRISIGPDPETREPVYRMALVKGFTKGKPYAISGPQGQMIVTDQYVLAAHGKAQREWPFLACSDSPFTELDINTTTQSEWSRYQKVCHADGVSVPKRGLLLNKADDINQLINRKWTEQELVEKVDRQQELKSRFNGVDRLRLETAIKEAKALGNAERAQKLQEELDSLETPRLAFRTSLTASTKTSNEPSQQERLARLNAENRRRNADAVRKAQLRERKKAREIERKIENGEEVEEDTSRRVKTRAKFVHDINDNGATPERKPGSQAGSGASTPANGTPRLGAQKSGSGLLPHLAKLQQQQRATAKNGLPVLHKPIVDDDIIASLDLDIDDNIFDD</sequence>
<feature type="compositionally biased region" description="Basic and acidic residues" evidence="5">
    <location>
        <begin position="52"/>
        <end position="71"/>
    </location>
</feature>
<feature type="region of interest" description="Disordered" evidence="5">
    <location>
        <begin position="528"/>
        <end position="568"/>
    </location>
</feature>
<keyword evidence="3" id="KW-0804">Transcription</keyword>
<evidence type="ECO:0000256" key="1">
    <source>
        <dbReference type="ARBA" id="ARBA00004123"/>
    </source>
</evidence>
<feature type="domain" description="Plus3" evidence="6">
    <location>
        <begin position="318"/>
        <end position="463"/>
    </location>
</feature>
<dbReference type="KEGG" id="ssck:SPSK_08679"/>
<dbReference type="GeneID" id="27670545"/>
<feature type="region of interest" description="Disordered" evidence="5">
    <location>
        <begin position="599"/>
        <end position="639"/>
    </location>
</feature>
<dbReference type="GO" id="GO:1990269">
    <property type="term" value="F:RNA polymerase II C-terminal domain phosphoserine binding"/>
    <property type="evidence" value="ECO:0007669"/>
    <property type="project" value="TreeGrafter"/>
</dbReference>
<dbReference type="PROSITE" id="PS51360">
    <property type="entry name" value="PLUS3"/>
    <property type="match status" value="1"/>
</dbReference>
<feature type="compositionally biased region" description="Polar residues" evidence="5">
    <location>
        <begin position="617"/>
        <end position="627"/>
    </location>
</feature>
<dbReference type="EMBL" id="AXCR01000007">
    <property type="protein sequence ID" value="KJR84636.1"/>
    <property type="molecule type" value="Genomic_DNA"/>
</dbReference>
<dbReference type="InterPro" id="IPR004343">
    <property type="entry name" value="Plus-3_dom"/>
</dbReference>
<feature type="compositionally biased region" description="Polar residues" evidence="5">
    <location>
        <begin position="528"/>
        <end position="543"/>
    </location>
</feature>
<dbReference type="RefSeq" id="XP_016587312.1">
    <property type="nucleotide sequence ID" value="XM_016735268.1"/>
</dbReference>